<name>A0ABW1J2M6_9PSEU</name>
<dbReference type="SUPFAM" id="SSF54534">
    <property type="entry name" value="FKBP-like"/>
    <property type="match status" value="1"/>
</dbReference>
<organism evidence="3 4">
    <name type="scientific">Pseudonocardia hispaniensis</name>
    <dbReference type="NCBI Taxonomy" id="904933"/>
    <lineage>
        <taxon>Bacteria</taxon>
        <taxon>Bacillati</taxon>
        <taxon>Actinomycetota</taxon>
        <taxon>Actinomycetes</taxon>
        <taxon>Pseudonocardiales</taxon>
        <taxon>Pseudonocardiaceae</taxon>
        <taxon>Pseudonocardia</taxon>
    </lineage>
</organism>
<evidence type="ECO:0000259" key="2">
    <source>
        <dbReference type="Pfam" id="PF01272"/>
    </source>
</evidence>
<dbReference type="InterPro" id="IPR036953">
    <property type="entry name" value="GreA/GreB_C_sf"/>
</dbReference>
<evidence type="ECO:0000256" key="1">
    <source>
        <dbReference type="SAM" id="MobiDB-lite"/>
    </source>
</evidence>
<dbReference type="Pfam" id="PF01272">
    <property type="entry name" value="GreA_GreB"/>
    <property type="match status" value="1"/>
</dbReference>
<dbReference type="EMBL" id="JBHSQW010000026">
    <property type="protein sequence ID" value="MFC5995103.1"/>
    <property type="molecule type" value="Genomic_DNA"/>
</dbReference>
<feature type="compositionally biased region" description="Low complexity" evidence="1">
    <location>
        <begin position="31"/>
        <end position="54"/>
    </location>
</feature>
<dbReference type="Proteomes" id="UP001596302">
    <property type="component" value="Unassembled WGS sequence"/>
</dbReference>
<dbReference type="PIRSF" id="PIRSF006092">
    <property type="entry name" value="GreA_GreB"/>
    <property type="match status" value="1"/>
</dbReference>
<keyword evidence="3" id="KW-0251">Elongation factor</keyword>
<reference evidence="4" key="1">
    <citation type="journal article" date="2019" name="Int. J. Syst. Evol. Microbiol.">
        <title>The Global Catalogue of Microorganisms (GCM) 10K type strain sequencing project: providing services to taxonomists for standard genome sequencing and annotation.</title>
        <authorList>
            <consortium name="The Broad Institute Genomics Platform"/>
            <consortium name="The Broad Institute Genome Sequencing Center for Infectious Disease"/>
            <person name="Wu L."/>
            <person name="Ma J."/>
        </authorList>
    </citation>
    <scope>NUCLEOTIDE SEQUENCE [LARGE SCALE GENOMIC DNA]</scope>
    <source>
        <strain evidence="4">CCM 8391</strain>
    </source>
</reference>
<dbReference type="RefSeq" id="WP_379585129.1">
    <property type="nucleotide sequence ID" value="NZ_JBHSQW010000026.1"/>
</dbReference>
<dbReference type="Gene3D" id="3.10.50.30">
    <property type="entry name" value="Transcription elongation factor, GreA/GreB, C-terminal domain"/>
    <property type="match status" value="1"/>
</dbReference>
<sequence length="166" mass="18374">MTEAPQVWLTQDAYERLKGELAELLEERAARSSGSGSNGNREAASDSADDAVYADQRERDQRIRKLQEILQNPIVGQEPPDDGVAEPGMVLTVRFEDETETETFLLADREQGSYGEIEIYSPDSPLGKALTGAKQGEQRQYELPNGQMMTVSLIRAVPYGSHLQDS</sequence>
<dbReference type="PANTHER" id="PTHR30437">
    <property type="entry name" value="TRANSCRIPTION ELONGATION FACTOR GREA"/>
    <property type="match status" value="1"/>
</dbReference>
<proteinExistence type="predicted"/>
<dbReference type="GO" id="GO:0003746">
    <property type="term" value="F:translation elongation factor activity"/>
    <property type="evidence" value="ECO:0007669"/>
    <property type="project" value="UniProtKB-KW"/>
</dbReference>
<comment type="caution">
    <text evidence="3">The sequence shown here is derived from an EMBL/GenBank/DDBJ whole genome shotgun (WGS) entry which is preliminary data.</text>
</comment>
<gene>
    <name evidence="3" type="ORF">ACFQE5_12860</name>
</gene>
<feature type="region of interest" description="Disordered" evidence="1">
    <location>
        <begin position="28"/>
        <end position="58"/>
    </location>
</feature>
<feature type="domain" description="Transcription elongation factor GreA/GreB C-terminal" evidence="2">
    <location>
        <begin position="82"/>
        <end position="151"/>
    </location>
</feature>
<evidence type="ECO:0000313" key="4">
    <source>
        <dbReference type="Proteomes" id="UP001596302"/>
    </source>
</evidence>
<dbReference type="PANTHER" id="PTHR30437:SF4">
    <property type="entry name" value="TRANSCRIPTION ELONGATION FACTOR GREA"/>
    <property type="match status" value="1"/>
</dbReference>
<dbReference type="InterPro" id="IPR001437">
    <property type="entry name" value="Tscrpt_elong_fac_GreA/B_C"/>
</dbReference>
<dbReference type="InterPro" id="IPR023459">
    <property type="entry name" value="Tscrpt_elong_fac_GreA/B_fam"/>
</dbReference>
<evidence type="ECO:0000313" key="3">
    <source>
        <dbReference type="EMBL" id="MFC5995103.1"/>
    </source>
</evidence>
<keyword evidence="4" id="KW-1185">Reference proteome</keyword>
<accession>A0ABW1J2M6</accession>
<protein>
    <submittedName>
        <fullName evidence="3">GreA/GreB family elongation factor</fullName>
    </submittedName>
</protein>
<keyword evidence="3" id="KW-0648">Protein biosynthesis</keyword>